<comment type="caution">
    <text evidence="2">The sequence shown here is derived from an EMBL/GenBank/DDBJ whole genome shotgun (WGS) entry which is preliminary data.</text>
</comment>
<feature type="transmembrane region" description="Helical" evidence="1">
    <location>
        <begin position="99"/>
        <end position="119"/>
    </location>
</feature>
<feature type="transmembrane region" description="Helical" evidence="1">
    <location>
        <begin position="6"/>
        <end position="25"/>
    </location>
</feature>
<keyword evidence="3" id="KW-1185">Reference proteome</keyword>
<protein>
    <submittedName>
        <fullName evidence="2">Uncharacterized protein</fullName>
    </submittedName>
</protein>
<organism evidence="2 3">
    <name type="scientific">Microbulbifer taiwanensis</name>
    <dbReference type="NCBI Taxonomy" id="986746"/>
    <lineage>
        <taxon>Bacteria</taxon>
        <taxon>Pseudomonadati</taxon>
        <taxon>Pseudomonadota</taxon>
        <taxon>Gammaproteobacteria</taxon>
        <taxon>Cellvibrionales</taxon>
        <taxon>Microbulbiferaceae</taxon>
        <taxon>Microbulbifer</taxon>
    </lineage>
</organism>
<feature type="transmembrane region" description="Helical" evidence="1">
    <location>
        <begin position="187"/>
        <end position="208"/>
    </location>
</feature>
<feature type="transmembrane region" description="Helical" evidence="1">
    <location>
        <begin position="125"/>
        <end position="144"/>
    </location>
</feature>
<dbReference type="EMBL" id="JBHSVR010000001">
    <property type="protein sequence ID" value="MFC6632827.1"/>
    <property type="molecule type" value="Genomic_DNA"/>
</dbReference>
<evidence type="ECO:0000256" key="1">
    <source>
        <dbReference type="SAM" id="Phobius"/>
    </source>
</evidence>
<sequence length="220" mass="23312">MHNFWLAEILLALAAALVANQYWIIARSRCQSPALVIVAGLVCLLLAASVGAYRYGIDPGVTQLHRALSRLSGYVSFLLIGLGLLWARLRLPIGRDSRAPAYVAMVLVIGSTLGAAGTAAMSPQVVSSLSSSLGLALWMLVALWELFRPHSLARPLALLLAGGAALVVVAGLFIGTDAARLLGLARINWFHLSLAAGALALLCARPILEIENESRGEIRE</sequence>
<keyword evidence="1" id="KW-1133">Transmembrane helix</keyword>
<keyword evidence="1" id="KW-0812">Transmembrane</keyword>
<dbReference type="RefSeq" id="WP_193191845.1">
    <property type="nucleotide sequence ID" value="NZ_JACZFR010000024.1"/>
</dbReference>
<proteinExistence type="predicted"/>
<feature type="transmembrane region" description="Helical" evidence="1">
    <location>
        <begin position="67"/>
        <end position="87"/>
    </location>
</feature>
<evidence type="ECO:0000313" key="3">
    <source>
        <dbReference type="Proteomes" id="UP001596425"/>
    </source>
</evidence>
<name>A0ABW1YML8_9GAMM</name>
<evidence type="ECO:0000313" key="2">
    <source>
        <dbReference type="EMBL" id="MFC6632827.1"/>
    </source>
</evidence>
<feature type="transmembrane region" description="Helical" evidence="1">
    <location>
        <begin position="34"/>
        <end position="55"/>
    </location>
</feature>
<feature type="transmembrane region" description="Helical" evidence="1">
    <location>
        <begin position="156"/>
        <end position="175"/>
    </location>
</feature>
<accession>A0ABW1YML8</accession>
<dbReference type="Proteomes" id="UP001596425">
    <property type="component" value="Unassembled WGS sequence"/>
</dbReference>
<reference evidence="3" key="1">
    <citation type="journal article" date="2019" name="Int. J. Syst. Evol. Microbiol.">
        <title>The Global Catalogue of Microorganisms (GCM) 10K type strain sequencing project: providing services to taxonomists for standard genome sequencing and annotation.</title>
        <authorList>
            <consortium name="The Broad Institute Genomics Platform"/>
            <consortium name="The Broad Institute Genome Sequencing Center for Infectious Disease"/>
            <person name="Wu L."/>
            <person name="Ma J."/>
        </authorList>
    </citation>
    <scope>NUCLEOTIDE SEQUENCE [LARGE SCALE GENOMIC DNA]</scope>
    <source>
        <strain evidence="3">CGMCC 1.13718</strain>
    </source>
</reference>
<gene>
    <name evidence="2" type="ORF">ACFQBM_06025</name>
</gene>
<keyword evidence="1" id="KW-0472">Membrane</keyword>